<accession>A0ABP9V068</accession>
<evidence type="ECO:0000313" key="2">
    <source>
        <dbReference type="Proteomes" id="UP001424741"/>
    </source>
</evidence>
<dbReference type="Pfam" id="PF18977">
    <property type="entry name" value="DUF5713"/>
    <property type="match status" value="1"/>
</dbReference>
<dbReference type="Proteomes" id="UP001424741">
    <property type="component" value="Unassembled WGS sequence"/>
</dbReference>
<protein>
    <recommendedName>
        <fullName evidence="3">Colicin D immunity protein domain-containing protein</fullName>
    </recommendedName>
</protein>
<dbReference type="EMBL" id="BAABRL010000006">
    <property type="protein sequence ID" value="GAA5495883.1"/>
    <property type="molecule type" value="Genomic_DNA"/>
</dbReference>
<proteinExistence type="predicted"/>
<organism evidence="1 2">
    <name type="scientific">Rubritalea halochordaticola</name>
    <dbReference type="NCBI Taxonomy" id="714537"/>
    <lineage>
        <taxon>Bacteria</taxon>
        <taxon>Pseudomonadati</taxon>
        <taxon>Verrucomicrobiota</taxon>
        <taxon>Verrucomicrobiia</taxon>
        <taxon>Verrucomicrobiales</taxon>
        <taxon>Rubritaleaceae</taxon>
        <taxon>Rubritalea</taxon>
    </lineage>
</organism>
<evidence type="ECO:0000313" key="1">
    <source>
        <dbReference type="EMBL" id="GAA5495883.1"/>
    </source>
</evidence>
<name>A0ABP9V068_9BACT</name>
<evidence type="ECO:0008006" key="3">
    <source>
        <dbReference type="Google" id="ProtNLM"/>
    </source>
</evidence>
<reference evidence="1 2" key="1">
    <citation type="submission" date="2024-02" db="EMBL/GenBank/DDBJ databases">
        <title>Rubritalea halochordaticola NBRC 107102.</title>
        <authorList>
            <person name="Ichikawa N."/>
            <person name="Katano-Makiyama Y."/>
            <person name="Hidaka K."/>
        </authorList>
    </citation>
    <scope>NUCLEOTIDE SEQUENCE [LARGE SCALE GENOMIC DNA]</scope>
    <source>
        <strain evidence="1 2">NBRC 107102</strain>
    </source>
</reference>
<dbReference type="InterPro" id="IPR043767">
    <property type="entry name" value="DUF5713"/>
</dbReference>
<sequence>MSTITNGKLEDYAFLSNLYIDESYPKPLVCRAKAILDRLCLQLETNPPADLQEFYKRTHAATLEFNDLEEDFEEHGCEIDSTARENILSDLLTIAKAYGYPNADPEELISPREW</sequence>
<keyword evidence="2" id="KW-1185">Reference proteome</keyword>
<comment type="caution">
    <text evidence="1">The sequence shown here is derived from an EMBL/GenBank/DDBJ whole genome shotgun (WGS) entry which is preliminary data.</text>
</comment>
<dbReference type="RefSeq" id="WP_346188620.1">
    <property type="nucleotide sequence ID" value="NZ_BAABRL010000006.1"/>
</dbReference>
<gene>
    <name evidence="1" type="ORF">Rhal01_02064</name>
</gene>